<keyword evidence="1" id="KW-0472">Membrane</keyword>
<evidence type="ECO:0000256" key="1">
    <source>
        <dbReference type="SAM" id="Phobius"/>
    </source>
</evidence>
<evidence type="ECO:0000313" key="3">
    <source>
        <dbReference type="Proteomes" id="UP000012042"/>
    </source>
</evidence>
<evidence type="ECO:0000313" key="2">
    <source>
        <dbReference type="EMBL" id="BAN06370.1"/>
    </source>
</evidence>
<dbReference type="HOGENOM" id="CLU_3365559_0_0_9"/>
<dbReference type="Proteomes" id="UP000012042">
    <property type="component" value="Chromosome"/>
</dbReference>
<accession>M5AD78</accession>
<protein>
    <submittedName>
        <fullName evidence="2">Uncharacterized protein</fullName>
    </submittedName>
</protein>
<keyword evidence="1" id="KW-1133">Transmembrane helix</keyword>
<proteinExistence type="predicted"/>
<keyword evidence="1" id="KW-0812">Transmembrane</keyword>
<feature type="transmembrane region" description="Helical" evidence="1">
    <location>
        <begin position="16"/>
        <end position="35"/>
    </location>
</feature>
<reference evidence="2 3" key="1">
    <citation type="journal article" date="2013" name="PLoS ONE">
        <title>Genomic Analysis by Deep Sequencing of the Probiotic Lactobacillus brevis KB290 Harboring Nine Plasmids Reveals Genomic Stability.</title>
        <authorList>
            <person name="Fukao M."/>
            <person name="Oshima K."/>
            <person name="Morita H."/>
            <person name="Toh H."/>
            <person name="Suda W."/>
            <person name="Kim S.W."/>
            <person name="Suzuki S."/>
            <person name="Yakabe T."/>
            <person name="Hattori M."/>
            <person name="Yajima N."/>
        </authorList>
    </citation>
    <scope>NUCLEOTIDE SEQUENCE [LARGE SCALE GENOMIC DNA]</scope>
    <source>
        <strain evidence="2 3">KB290</strain>
    </source>
</reference>
<dbReference type="KEGG" id="lbk:LVISKB_0735"/>
<organism evidence="2 3">
    <name type="scientific">Levilactobacillus brevis KB290</name>
    <dbReference type="NCBI Taxonomy" id="1001583"/>
    <lineage>
        <taxon>Bacteria</taxon>
        <taxon>Bacillati</taxon>
        <taxon>Bacillota</taxon>
        <taxon>Bacilli</taxon>
        <taxon>Lactobacillales</taxon>
        <taxon>Lactobacillaceae</taxon>
        <taxon>Levilactobacillus</taxon>
    </lineage>
</organism>
<dbReference type="EMBL" id="AP012167">
    <property type="protein sequence ID" value="BAN06370.1"/>
    <property type="molecule type" value="Genomic_DNA"/>
</dbReference>
<sequence>MMRNKVLKKKIERQQLYLRIAVTVGMVLVVANILVH</sequence>
<name>M5AD78_LEVBR</name>
<dbReference type="AlphaFoldDB" id="M5AD78"/>
<gene>
    <name evidence="2" type="ORF">LVISKB_0735</name>
</gene>